<comment type="similarity">
    <text evidence="2 5">Belongs to the glycosyl hydrolase 37 family.</text>
</comment>
<dbReference type="Gene3D" id="1.50.10.10">
    <property type="match status" value="1"/>
</dbReference>
<name>A0A9P4U040_9PEZI</name>
<dbReference type="GO" id="GO:0005737">
    <property type="term" value="C:cytoplasm"/>
    <property type="evidence" value="ECO:0007669"/>
    <property type="project" value="InterPro"/>
</dbReference>
<evidence type="ECO:0000256" key="2">
    <source>
        <dbReference type="ARBA" id="ARBA00005615"/>
    </source>
</evidence>
<gene>
    <name evidence="7" type="ORF">EJ08DRAFT_669926</name>
</gene>
<dbReference type="PANTHER" id="PTHR23403:SF6">
    <property type="entry name" value="CYTOSOLIC NEUTRAL TREHALASE-RELATED"/>
    <property type="match status" value="1"/>
</dbReference>
<dbReference type="Pfam" id="PF07492">
    <property type="entry name" value="Trehalase_Ca-bi"/>
    <property type="match status" value="1"/>
</dbReference>
<dbReference type="AlphaFoldDB" id="A0A9P4U040"/>
<evidence type="ECO:0000256" key="4">
    <source>
        <dbReference type="ARBA" id="ARBA00023295"/>
    </source>
</evidence>
<evidence type="ECO:0000256" key="5">
    <source>
        <dbReference type="RuleBase" id="RU361180"/>
    </source>
</evidence>
<keyword evidence="4 5" id="KW-0326">Glycosidase</keyword>
<dbReference type="InterPro" id="IPR011120">
    <property type="entry name" value="Trehalase_Ca-bd"/>
</dbReference>
<dbReference type="EMBL" id="MU007031">
    <property type="protein sequence ID" value="KAF2431558.1"/>
    <property type="molecule type" value="Genomic_DNA"/>
</dbReference>
<dbReference type="PROSITE" id="PS00928">
    <property type="entry name" value="TREHALASE_2"/>
    <property type="match status" value="1"/>
</dbReference>
<evidence type="ECO:0000259" key="6">
    <source>
        <dbReference type="Pfam" id="PF07492"/>
    </source>
</evidence>
<dbReference type="GO" id="GO:0004555">
    <property type="term" value="F:alpha,alpha-trehalase activity"/>
    <property type="evidence" value="ECO:0007669"/>
    <property type="project" value="UniProtKB-EC"/>
</dbReference>
<dbReference type="GO" id="GO:0005509">
    <property type="term" value="F:calcium ion binding"/>
    <property type="evidence" value="ECO:0007669"/>
    <property type="project" value="InterPro"/>
</dbReference>
<dbReference type="Pfam" id="PF01204">
    <property type="entry name" value="Trehalase"/>
    <property type="match status" value="1"/>
</dbReference>
<keyword evidence="3 5" id="KW-0378">Hydrolase</keyword>
<dbReference type="PANTHER" id="PTHR23403">
    <property type="entry name" value="TREHALASE"/>
    <property type="match status" value="1"/>
</dbReference>
<protein>
    <recommendedName>
        <fullName evidence="5">Trehalase</fullName>
        <ecNumber evidence="5">3.2.1.28</ecNumber>
    </recommendedName>
    <alternativeName>
        <fullName evidence="5">Alpha-trehalose glucohydrolase</fullName>
    </alternativeName>
</protein>
<feature type="domain" description="Neutral trehalase Ca2+ binding" evidence="6">
    <location>
        <begin position="36"/>
        <end position="65"/>
    </location>
</feature>
<dbReference type="PRINTS" id="PR00744">
    <property type="entry name" value="GLHYDRLASE37"/>
</dbReference>
<accession>A0A9P4U040</accession>
<dbReference type="Proteomes" id="UP000800235">
    <property type="component" value="Unassembled WGS sequence"/>
</dbReference>
<dbReference type="InterPro" id="IPR012341">
    <property type="entry name" value="6hp_glycosidase-like_sf"/>
</dbReference>
<dbReference type="SUPFAM" id="SSF48208">
    <property type="entry name" value="Six-hairpin glycosidases"/>
    <property type="match status" value="1"/>
</dbReference>
<dbReference type="GO" id="GO:0005993">
    <property type="term" value="P:trehalose catabolic process"/>
    <property type="evidence" value="ECO:0007669"/>
    <property type="project" value="InterPro"/>
</dbReference>
<dbReference type="InterPro" id="IPR018232">
    <property type="entry name" value="Glyco_hydro_37_CS"/>
</dbReference>
<dbReference type="InterPro" id="IPR001661">
    <property type="entry name" value="Glyco_hydro_37"/>
</dbReference>
<evidence type="ECO:0000313" key="7">
    <source>
        <dbReference type="EMBL" id="KAF2431558.1"/>
    </source>
</evidence>
<comment type="caution">
    <text evidence="7">The sequence shown here is derived from an EMBL/GenBank/DDBJ whole genome shotgun (WGS) entry which is preliminary data.</text>
</comment>
<dbReference type="InterPro" id="IPR008928">
    <property type="entry name" value="6-hairpin_glycosidase_sf"/>
</dbReference>
<organism evidence="7 8">
    <name type="scientific">Tothia fuscella</name>
    <dbReference type="NCBI Taxonomy" id="1048955"/>
    <lineage>
        <taxon>Eukaryota</taxon>
        <taxon>Fungi</taxon>
        <taxon>Dikarya</taxon>
        <taxon>Ascomycota</taxon>
        <taxon>Pezizomycotina</taxon>
        <taxon>Dothideomycetes</taxon>
        <taxon>Pleosporomycetidae</taxon>
        <taxon>Venturiales</taxon>
        <taxon>Cylindrosympodiaceae</taxon>
        <taxon>Tothia</taxon>
    </lineage>
</organism>
<sequence length="679" mass="77269">MASPYDISLKVIYNHNNLDALPAKTENYLVEVNSSLKALLLREDTDENHQITIDDTGPKSLTLRTASSGGFHSTVIRGTYAISNILGVLTFANDDEERYTIIDGSSLVEDPVTRLSSLIKQVFWHTLTRRLDASVIAIAAPDSKDWTENPRPRIYVPPSCTDQIDYYQKAATSMPELNLDVQVLPELITEDVYKQMLSRPGLMALDMESGVNAVTGDKELHGRPFVVPGGRFNELYNWDTYFISIGLLASGYTSLVKNIVLNFVFEIQHYGLIPNANRSYYLVRSQPPFLTSLARQTYEVIRDDVDAKDFLKRAVLAAIKEYNQVWMAEPRYDPVSGLSRYRPRGFGVPKECEAGAFDAVLHPYMKKYNMSSEQFVQAYESGKVQEPDLDEYFLHDRAVRESGHDISLRMEGVCADLGTVDLNSLLYKYETDIMEVIRDEFDGELEIPQEFCAPGQVLSHIETAAEWQQKADSRKQVLDTYLWNEERGMYLDYNTKTGKQHTIESVTCFWPLWSGAASEHQAKMLIEKALPKFEMVGGLVSTAKESLPNGGVGLHCHEQHQWDFPYAWAPHQVMAWDGFKRYGYHKVAERVCYRWLRTVLKVFVDFNGTVVEKYDVTNERDPHKVFAEYGNQGLDFKGFAREGFGWTNASFQYGLSIINPRMRRPLEVCAPFDSFGKGM</sequence>
<reference evidence="7" key="1">
    <citation type="journal article" date="2020" name="Stud. Mycol.">
        <title>101 Dothideomycetes genomes: a test case for predicting lifestyles and emergence of pathogens.</title>
        <authorList>
            <person name="Haridas S."/>
            <person name="Albert R."/>
            <person name="Binder M."/>
            <person name="Bloem J."/>
            <person name="Labutti K."/>
            <person name="Salamov A."/>
            <person name="Andreopoulos B."/>
            <person name="Baker S."/>
            <person name="Barry K."/>
            <person name="Bills G."/>
            <person name="Bluhm B."/>
            <person name="Cannon C."/>
            <person name="Castanera R."/>
            <person name="Culley D."/>
            <person name="Daum C."/>
            <person name="Ezra D."/>
            <person name="Gonzalez J."/>
            <person name="Henrissat B."/>
            <person name="Kuo A."/>
            <person name="Liang C."/>
            <person name="Lipzen A."/>
            <person name="Lutzoni F."/>
            <person name="Magnuson J."/>
            <person name="Mondo S."/>
            <person name="Nolan M."/>
            <person name="Ohm R."/>
            <person name="Pangilinan J."/>
            <person name="Park H.-J."/>
            <person name="Ramirez L."/>
            <person name="Alfaro M."/>
            <person name="Sun H."/>
            <person name="Tritt A."/>
            <person name="Yoshinaga Y."/>
            <person name="Zwiers L.-H."/>
            <person name="Turgeon B."/>
            <person name="Goodwin S."/>
            <person name="Spatafora J."/>
            <person name="Crous P."/>
            <person name="Grigoriev I."/>
        </authorList>
    </citation>
    <scope>NUCLEOTIDE SEQUENCE</scope>
    <source>
        <strain evidence="7">CBS 130266</strain>
    </source>
</reference>
<evidence type="ECO:0000313" key="8">
    <source>
        <dbReference type="Proteomes" id="UP000800235"/>
    </source>
</evidence>
<dbReference type="EC" id="3.2.1.28" evidence="5"/>
<dbReference type="PROSITE" id="PS00927">
    <property type="entry name" value="TREHALASE_1"/>
    <property type="match status" value="1"/>
</dbReference>
<proteinExistence type="inferred from homology"/>
<dbReference type="OrthoDB" id="3542292at2759"/>
<comment type="catalytic activity">
    <reaction evidence="1 5">
        <text>alpha,alpha-trehalose + H2O = alpha-D-glucose + beta-D-glucose</text>
        <dbReference type="Rhea" id="RHEA:32675"/>
        <dbReference type="ChEBI" id="CHEBI:15377"/>
        <dbReference type="ChEBI" id="CHEBI:15903"/>
        <dbReference type="ChEBI" id="CHEBI:16551"/>
        <dbReference type="ChEBI" id="CHEBI:17925"/>
        <dbReference type="EC" id="3.2.1.28"/>
    </reaction>
</comment>
<evidence type="ECO:0000256" key="1">
    <source>
        <dbReference type="ARBA" id="ARBA00001576"/>
    </source>
</evidence>
<keyword evidence="8" id="KW-1185">Reference proteome</keyword>
<evidence type="ECO:0000256" key="3">
    <source>
        <dbReference type="ARBA" id="ARBA00022801"/>
    </source>
</evidence>